<name>A0ABQ8B4R1_BRANA</name>
<dbReference type="Pfam" id="PF05617">
    <property type="entry name" value="Prolamin_like"/>
    <property type="match status" value="1"/>
</dbReference>
<protein>
    <recommendedName>
        <fullName evidence="2">Prolamin-like domain-containing protein</fullName>
    </recommendedName>
</protein>
<evidence type="ECO:0000259" key="2">
    <source>
        <dbReference type="Pfam" id="PF05617"/>
    </source>
</evidence>
<dbReference type="InterPro" id="IPR008502">
    <property type="entry name" value="Prolamin-like"/>
</dbReference>
<comment type="caution">
    <text evidence="3">The sequence shown here is derived from an EMBL/GenBank/DDBJ whole genome shotgun (WGS) entry which is preliminary data.</text>
</comment>
<accession>A0ABQ8B4R1</accession>
<dbReference type="Proteomes" id="UP000824890">
    <property type="component" value="Unassembled WGS sequence"/>
</dbReference>
<evidence type="ECO:0000256" key="1">
    <source>
        <dbReference type="ARBA" id="ARBA00022729"/>
    </source>
</evidence>
<organism evidence="3 4">
    <name type="scientific">Brassica napus</name>
    <name type="common">Rape</name>
    <dbReference type="NCBI Taxonomy" id="3708"/>
    <lineage>
        <taxon>Eukaryota</taxon>
        <taxon>Viridiplantae</taxon>
        <taxon>Streptophyta</taxon>
        <taxon>Embryophyta</taxon>
        <taxon>Tracheophyta</taxon>
        <taxon>Spermatophyta</taxon>
        <taxon>Magnoliopsida</taxon>
        <taxon>eudicotyledons</taxon>
        <taxon>Gunneridae</taxon>
        <taxon>Pentapetalae</taxon>
        <taxon>rosids</taxon>
        <taxon>malvids</taxon>
        <taxon>Brassicales</taxon>
        <taxon>Brassicaceae</taxon>
        <taxon>Brassiceae</taxon>
        <taxon>Brassica</taxon>
    </lineage>
</organism>
<dbReference type="PANTHER" id="PTHR31181">
    <property type="entry name" value="EGG CELL-SECRETED PROTEIN 1.4"/>
    <property type="match status" value="1"/>
</dbReference>
<keyword evidence="1" id="KW-0732">Signal</keyword>
<evidence type="ECO:0000313" key="4">
    <source>
        <dbReference type="Proteomes" id="UP000824890"/>
    </source>
</evidence>
<evidence type="ECO:0000313" key="3">
    <source>
        <dbReference type="EMBL" id="KAH0899789.1"/>
    </source>
</evidence>
<gene>
    <name evidence="3" type="ORF">HID58_049357</name>
</gene>
<feature type="domain" description="Prolamin-like" evidence="2">
    <location>
        <begin position="170"/>
        <end position="232"/>
    </location>
</feature>
<sequence>MHAWLCSVQLKRCLRYLDRTQQIVCHRWNLFPTVSQKFWIDNKWTNRDYWSLLLPCLFGSQCRLCHSDVCLFSSLPSDSTGSLFQTIFFFLLPVACMAVFGTAQTLPSQPIPGQDPIDCMSSLYAIPNCLQEIAQPFVNGEFGTIVACMAVLGTAQTLPSQPIPGQDPTDCMSSLYAIPNCLQEIVHSFVNGEFGTIGHSCCHAFLGLSADCITERFAFAPQFPPTLRDHCSRQ</sequence>
<dbReference type="PANTHER" id="PTHR31181:SF68">
    <property type="entry name" value="GENOME ASSEMBLY, CHROMOSOME: A02"/>
    <property type="match status" value="1"/>
</dbReference>
<reference evidence="3 4" key="1">
    <citation type="submission" date="2021-05" db="EMBL/GenBank/DDBJ databases">
        <title>Genome Assembly of Synthetic Allotetraploid Brassica napus Reveals Homoeologous Exchanges between Subgenomes.</title>
        <authorList>
            <person name="Davis J.T."/>
        </authorList>
    </citation>
    <scope>NUCLEOTIDE SEQUENCE [LARGE SCALE GENOMIC DNA]</scope>
    <source>
        <strain evidence="4">cv. Da-Ae</strain>
        <tissue evidence="3">Seedling</tissue>
    </source>
</reference>
<proteinExistence type="predicted"/>
<keyword evidence="4" id="KW-1185">Reference proteome</keyword>
<dbReference type="EMBL" id="JAGKQM010000012">
    <property type="protein sequence ID" value="KAH0899789.1"/>
    <property type="molecule type" value="Genomic_DNA"/>
</dbReference>